<dbReference type="GO" id="GO:0050897">
    <property type="term" value="F:cobalt ion binding"/>
    <property type="evidence" value="ECO:0007669"/>
    <property type="project" value="TreeGrafter"/>
</dbReference>
<dbReference type="InterPro" id="IPR045863">
    <property type="entry name" value="CorA_TM1_TM2"/>
</dbReference>
<dbReference type="PANTHER" id="PTHR46494">
    <property type="entry name" value="CORA FAMILY METAL ION TRANSPORTER (EUROFUNG)"/>
    <property type="match status" value="1"/>
</dbReference>
<comment type="caution">
    <text evidence="10">The sequence shown here is derived from an EMBL/GenBank/DDBJ whole genome shotgun (WGS) entry which is preliminary data.</text>
</comment>
<evidence type="ECO:0000256" key="7">
    <source>
        <dbReference type="ARBA" id="ARBA00023136"/>
    </source>
</evidence>
<evidence type="ECO:0000256" key="4">
    <source>
        <dbReference type="ARBA" id="ARBA00022475"/>
    </source>
</evidence>
<comment type="subcellular location">
    <subcellularLocation>
        <location evidence="1">Cell membrane</location>
        <topology evidence="1">Multi-pass membrane protein</topology>
    </subcellularLocation>
</comment>
<reference evidence="10 11" key="1">
    <citation type="submission" date="2019-03" db="EMBL/GenBank/DDBJ databases">
        <title>Genomic Encyclopedia of Archaeal and Bacterial Type Strains, Phase II (KMG-II): from individual species to whole genera.</title>
        <authorList>
            <person name="Goeker M."/>
        </authorList>
    </citation>
    <scope>NUCLEOTIDE SEQUENCE [LARGE SCALE GENOMIC DNA]</scope>
    <source>
        <strain evidence="10 11">DSM 24782</strain>
    </source>
</reference>
<dbReference type="AlphaFoldDB" id="A0A4R7FEQ8"/>
<keyword evidence="5 9" id="KW-0812">Transmembrane</keyword>
<keyword evidence="3" id="KW-0813">Transport</keyword>
<dbReference type="SUPFAM" id="SSF143865">
    <property type="entry name" value="CorA soluble domain-like"/>
    <property type="match status" value="1"/>
</dbReference>
<keyword evidence="7 9" id="KW-0472">Membrane</keyword>
<name>A0A4R7FEQ8_9MICO</name>
<evidence type="ECO:0000313" key="10">
    <source>
        <dbReference type="EMBL" id="TDS74483.1"/>
    </source>
</evidence>
<evidence type="ECO:0000256" key="3">
    <source>
        <dbReference type="ARBA" id="ARBA00022448"/>
    </source>
</evidence>
<dbReference type="Gene3D" id="1.20.58.340">
    <property type="entry name" value="Magnesium transport protein CorA, transmembrane region"/>
    <property type="match status" value="2"/>
</dbReference>
<dbReference type="EMBL" id="SOAM01000005">
    <property type="protein sequence ID" value="TDS74483.1"/>
    <property type="molecule type" value="Genomic_DNA"/>
</dbReference>
<dbReference type="GO" id="GO:0005886">
    <property type="term" value="C:plasma membrane"/>
    <property type="evidence" value="ECO:0007669"/>
    <property type="project" value="UniProtKB-SubCell"/>
</dbReference>
<accession>A0A4R7FEQ8</accession>
<dbReference type="InterPro" id="IPR002523">
    <property type="entry name" value="MgTranspt_CorA/ZnTranspt_ZntB"/>
</dbReference>
<dbReference type="OrthoDB" id="9803416at2"/>
<dbReference type="GO" id="GO:0000287">
    <property type="term" value="F:magnesium ion binding"/>
    <property type="evidence" value="ECO:0007669"/>
    <property type="project" value="TreeGrafter"/>
</dbReference>
<evidence type="ECO:0000256" key="9">
    <source>
        <dbReference type="SAM" id="Phobius"/>
    </source>
</evidence>
<dbReference type="Gene3D" id="3.30.460.20">
    <property type="entry name" value="CorA soluble domain-like"/>
    <property type="match status" value="1"/>
</dbReference>
<evidence type="ECO:0000256" key="6">
    <source>
        <dbReference type="ARBA" id="ARBA00022989"/>
    </source>
</evidence>
<feature type="transmembrane region" description="Helical" evidence="9">
    <location>
        <begin position="332"/>
        <end position="352"/>
    </location>
</feature>
<dbReference type="SUPFAM" id="SSF144083">
    <property type="entry name" value="Magnesium transport protein CorA, transmembrane region"/>
    <property type="match status" value="1"/>
</dbReference>
<dbReference type="Pfam" id="PF01544">
    <property type="entry name" value="CorA"/>
    <property type="match status" value="1"/>
</dbReference>
<organism evidence="10 11">
    <name type="scientific">Amnibacterium kyonggiense</name>
    <dbReference type="NCBI Taxonomy" id="595671"/>
    <lineage>
        <taxon>Bacteria</taxon>
        <taxon>Bacillati</taxon>
        <taxon>Actinomycetota</taxon>
        <taxon>Actinomycetes</taxon>
        <taxon>Micrococcales</taxon>
        <taxon>Microbacteriaceae</taxon>
        <taxon>Amnibacterium</taxon>
    </lineage>
</organism>
<dbReference type="InterPro" id="IPR045861">
    <property type="entry name" value="CorA_cytoplasmic_dom"/>
</dbReference>
<keyword evidence="4" id="KW-1003">Cell membrane</keyword>
<sequence>MSDPAPPAVRPASGDPQQPGPAAASVSEAVPPKCPTRTRLYRGGALAAEGFPAEAISDHLAADDGSFVWLDLFDPDAADLQIVTDEFGLHPLAVEDAVQDHQRSKLDRYRTHLFANVYAVRFDAASDELRTSELSAFITDRALITVRKAEWDVDALVARWDAERDLVGSGVGFLVHGFIDAVVDGQYQAVEQISDASEELEDAMFDARRRQEIRRRGFELRKSLGKLRRVVAPMREVVARLARTDEDHHVAGDRLGPYFQDVQDHVVQTTDAIEAQHELVSSILDTNQNEQGNDLNEITKKLASWAAIIAVPTAVTGFYGQNVPYPGFSKEWGFVTSCAVIVGLGGGIWTILRRRGWL</sequence>
<dbReference type="RefSeq" id="WP_133767798.1">
    <property type="nucleotide sequence ID" value="NZ_BAAARP010000001.1"/>
</dbReference>
<dbReference type="PANTHER" id="PTHR46494:SF1">
    <property type="entry name" value="CORA FAMILY METAL ION TRANSPORTER (EUROFUNG)"/>
    <property type="match status" value="1"/>
</dbReference>
<evidence type="ECO:0000256" key="8">
    <source>
        <dbReference type="SAM" id="MobiDB-lite"/>
    </source>
</evidence>
<dbReference type="GO" id="GO:0015087">
    <property type="term" value="F:cobalt ion transmembrane transporter activity"/>
    <property type="evidence" value="ECO:0007669"/>
    <property type="project" value="TreeGrafter"/>
</dbReference>
<keyword evidence="6 9" id="KW-1133">Transmembrane helix</keyword>
<keyword evidence="11" id="KW-1185">Reference proteome</keyword>
<feature type="transmembrane region" description="Helical" evidence="9">
    <location>
        <begin position="302"/>
        <end position="320"/>
    </location>
</feature>
<evidence type="ECO:0000313" key="11">
    <source>
        <dbReference type="Proteomes" id="UP000295344"/>
    </source>
</evidence>
<dbReference type="Proteomes" id="UP000295344">
    <property type="component" value="Unassembled WGS sequence"/>
</dbReference>
<proteinExistence type="inferred from homology"/>
<evidence type="ECO:0000256" key="1">
    <source>
        <dbReference type="ARBA" id="ARBA00004651"/>
    </source>
</evidence>
<comment type="similarity">
    <text evidence="2">Belongs to the CorA metal ion transporter (MIT) (TC 1.A.35) family.</text>
</comment>
<feature type="region of interest" description="Disordered" evidence="8">
    <location>
        <begin position="1"/>
        <end position="31"/>
    </location>
</feature>
<feature type="compositionally biased region" description="Low complexity" evidence="8">
    <location>
        <begin position="20"/>
        <end position="31"/>
    </location>
</feature>
<dbReference type="CDD" id="cd12822">
    <property type="entry name" value="TmCorA-like"/>
    <property type="match status" value="1"/>
</dbReference>
<evidence type="ECO:0000256" key="5">
    <source>
        <dbReference type="ARBA" id="ARBA00022692"/>
    </source>
</evidence>
<dbReference type="GO" id="GO:0015095">
    <property type="term" value="F:magnesium ion transmembrane transporter activity"/>
    <property type="evidence" value="ECO:0007669"/>
    <property type="project" value="TreeGrafter"/>
</dbReference>
<evidence type="ECO:0000256" key="2">
    <source>
        <dbReference type="ARBA" id="ARBA00009765"/>
    </source>
</evidence>
<gene>
    <name evidence="10" type="ORF">CLV52_3665</name>
</gene>
<protein>
    <submittedName>
        <fullName evidence="10">Magnesium transporter</fullName>
    </submittedName>
</protein>